<dbReference type="STRING" id="1285242.A6A04_14105"/>
<dbReference type="PANTHER" id="PTHR30570">
    <property type="entry name" value="PERIPLASMIC PHOSPHATE BINDING COMPONENT OF PHOSPHATE ABC TRANSPORTER"/>
    <property type="match status" value="1"/>
</dbReference>
<dbReference type="Pfam" id="PF12849">
    <property type="entry name" value="PBP_like_2"/>
    <property type="match status" value="1"/>
</dbReference>
<reference evidence="4 5" key="1">
    <citation type="submission" date="2016-04" db="EMBL/GenBank/DDBJ databases">
        <title>Draft genome sequence of freshwater magnetotactic bacteria Magnetospirillum marisnigri SP-1 and Magnetospirillum moscoviense BB-1.</title>
        <authorList>
            <person name="Koziaeva V."/>
            <person name="Dziuba M.V."/>
            <person name="Ivanov T.M."/>
            <person name="Kuznetsov B."/>
            <person name="Grouzdev D.S."/>
        </authorList>
    </citation>
    <scope>NUCLEOTIDE SEQUENCE [LARGE SCALE GENOMIC DNA]</scope>
    <source>
        <strain evidence="4 5">SP-1</strain>
    </source>
</reference>
<name>A0A178MTY5_9PROT</name>
<dbReference type="OrthoDB" id="9790048at2"/>
<keyword evidence="5" id="KW-1185">Reference proteome</keyword>
<dbReference type="RefSeq" id="WP_068490179.1">
    <property type="nucleotide sequence ID" value="NZ_LWQT01000039.1"/>
</dbReference>
<protein>
    <submittedName>
        <fullName evidence="4">Phosphate ABC transporter substrate-binding protein</fullName>
    </submittedName>
</protein>
<evidence type="ECO:0000313" key="5">
    <source>
        <dbReference type="Proteomes" id="UP000078428"/>
    </source>
</evidence>
<feature type="chain" id="PRO_5008092275" evidence="2">
    <location>
        <begin position="25"/>
        <end position="343"/>
    </location>
</feature>
<accession>A0A178MTY5</accession>
<feature type="domain" description="PBP" evidence="3">
    <location>
        <begin position="18"/>
        <end position="306"/>
    </location>
</feature>
<organism evidence="4 5">
    <name type="scientific">Paramagnetospirillum marisnigri</name>
    <dbReference type="NCBI Taxonomy" id="1285242"/>
    <lineage>
        <taxon>Bacteria</taxon>
        <taxon>Pseudomonadati</taxon>
        <taxon>Pseudomonadota</taxon>
        <taxon>Alphaproteobacteria</taxon>
        <taxon>Rhodospirillales</taxon>
        <taxon>Magnetospirillaceae</taxon>
        <taxon>Paramagnetospirillum</taxon>
    </lineage>
</organism>
<sequence length="343" mass="36787">MIRKTMAVAAVAIAAVAVTGTAQARDQIRVVGSSTVYPFTTAVAEQFGKGGKFKTPVVESTGTGGGMKLFCSGVGPDFPDLTNASRRIKSSEVEFCAKNGVADIVEMKIGYDGIALANSKKAKRVHFTRNHLFLALAKDVPQGGKLVPNPYTMWNQIDPSLPAAKIEVLGPPPTSGTRDSFNEMVMEGGCKSNADMKALNLDDKAHAKACMTIREDGGYVEAGENDNLIVQKLDANPAAVGVFGYSYLEQNADKIQGSFIDGIEPTFDTIASGKYPVSRAMFVYAKKAHVGQIPGIKEFLAEYTSEKAWGKTGYLSDKGLVPMVDAERKEWATKINGLENLKM</sequence>
<keyword evidence="1 2" id="KW-0732">Signal</keyword>
<evidence type="ECO:0000256" key="2">
    <source>
        <dbReference type="SAM" id="SignalP"/>
    </source>
</evidence>
<dbReference type="Gene3D" id="3.40.190.10">
    <property type="entry name" value="Periplasmic binding protein-like II"/>
    <property type="match status" value="2"/>
</dbReference>
<dbReference type="EMBL" id="LWQT01000039">
    <property type="protein sequence ID" value="OAN53730.1"/>
    <property type="molecule type" value="Genomic_DNA"/>
</dbReference>
<dbReference type="PANTHER" id="PTHR30570:SF1">
    <property type="entry name" value="PHOSPHATE-BINDING PROTEIN PSTS"/>
    <property type="match status" value="1"/>
</dbReference>
<evidence type="ECO:0000259" key="3">
    <source>
        <dbReference type="Pfam" id="PF12849"/>
    </source>
</evidence>
<evidence type="ECO:0000256" key="1">
    <source>
        <dbReference type="ARBA" id="ARBA00022729"/>
    </source>
</evidence>
<comment type="caution">
    <text evidence="4">The sequence shown here is derived from an EMBL/GenBank/DDBJ whole genome shotgun (WGS) entry which is preliminary data.</text>
</comment>
<dbReference type="CDD" id="cd13654">
    <property type="entry name" value="PBP2_phosphate_like_2"/>
    <property type="match status" value="1"/>
</dbReference>
<dbReference type="AlphaFoldDB" id="A0A178MTY5"/>
<dbReference type="InterPro" id="IPR024370">
    <property type="entry name" value="PBP_domain"/>
</dbReference>
<dbReference type="SUPFAM" id="SSF53850">
    <property type="entry name" value="Periplasmic binding protein-like II"/>
    <property type="match status" value="1"/>
</dbReference>
<feature type="signal peptide" evidence="2">
    <location>
        <begin position="1"/>
        <end position="24"/>
    </location>
</feature>
<dbReference type="InterPro" id="IPR050811">
    <property type="entry name" value="Phosphate_ABC_transporter"/>
</dbReference>
<gene>
    <name evidence="4" type="ORF">A6A04_14105</name>
</gene>
<proteinExistence type="predicted"/>
<evidence type="ECO:0000313" key="4">
    <source>
        <dbReference type="EMBL" id="OAN53730.1"/>
    </source>
</evidence>
<dbReference type="Proteomes" id="UP000078428">
    <property type="component" value="Unassembled WGS sequence"/>
</dbReference>